<dbReference type="Pfam" id="PF03221">
    <property type="entry name" value="HTH_Tnp_Tc5"/>
    <property type="match status" value="1"/>
</dbReference>
<evidence type="ECO:0000259" key="3">
    <source>
        <dbReference type="PROSITE" id="PS51253"/>
    </source>
</evidence>
<gene>
    <name evidence="4" type="ORF">JG688_00014104</name>
</gene>
<feature type="non-terminal residue" evidence="4">
    <location>
        <position position="1"/>
    </location>
</feature>
<sequence>SQKNGLASEGVGTTYSNTSSKPNRLARTSSYQSKRVQVLRWRREQSKLEEAASAHKEEHAKIRDVGISAALSSDTEESIVVWVNELREEGVPVSTKMLTLKACELASDANVKGFEASDKWVNGFKRRHRFSLRAPTRQG</sequence>
<proteinExistence type="predicted"/>
<evidence type="ECO:0000313" key="5">
    <source>
        <dbReference type="Proteomes" id="UP000709295"/>
    </source>
</evidence>
<dbReference type="GO" id="GO:0003677">
    <property type="term" value="F:DNA binding"/>
    <property type="evidence" value="ECO:0007669"/>
    <property type="project" value="UniProtKB-KW"/>
</dbReference>
<evidence type="ECO:0000256" key="2">
    <source>
        <dbReference type="SAM" id="MobiDB-lite"/>
    </source>
</evidence>
<reference evidence="4" key="1">
    <citation type="submission" date="2021-01" db="EMBL/GenBank/DDBJ databases">
        <title>Phytophthora aleatoria, a newly-described species from Pinus radiata is distinct from Phytophthora cactorum isolates based on comparative genomics.</title>
        <authorList>
            <person name="Mcdougal R."/>
            <person name="Panda P."/>
            <person name="Williams N."/>
            <person name="Studholme D.J."/>
        </authorList>
    </citation>
    <scope>NUCLEOTIDE SEQUENCE</scope>
    <source>
        <strain evidence="4">NZFS 4037</strain>
    </source>
</reference>
<evidence type="ECO:0000256" key="1">
    <source>
        <dbReference type="ARBA" id="ARBA00023125"/>
    </source>
</evidence>
<keyword evidence="1" id="KW-0238">DNA-binding</keyword>
<comment type="caution">
    <text evidence="4">The sequence shown here is derived from an EMBL/GenBank/DDBJ whole genome shotgun (WGS) entry which is preliminary data.</text>
</comment>
<accession>A0A8J5ME54</accession>
<evidence type="ECO:0000313" key="4">
    <source>
        <dbReference type="EMBL" id="KAG6950556.1"/>
    </source>
</evidence>
<dbReference type="SMART" id="SM00674">
    <property type="entry name" value="CENPB"/>
    <property type="match status" value="1"/>
</dbReference>
<organism evidence="4 5">
    <name type="scientific">Phytophthora aleatoria</name>
    <dbReference type="NCBI Taxonomy" id="2496075"/>
    <lineage>
        <taxon>Eukaryota</taxon>
        <taxon>Sar</taxon>
        <taxon>Stramenopiles</taxon>
        <taxon>Oomycota</taxon>
        <taxon>Peronosporomycetes</taxon>
        <taxon>Peronosporales</taxon>
        <taxon>Peronosporaceae</taxon>
        <taxon>Phytophthora</taxon>
    </lineage>
</organism>
<feature type="domain" description="HTH CENPB-type" evidence="3">
    <location>
        <begin position="63"/>
        <end position="134"/>
    </location>
</feature>
<dbReference type="InterPro" id="IPR006600">
    <property type="entry name" value="HTH_CenpB_DNA-bd_dom"/>
</dbReference>
<dbReference type="AlphaFoldDB" id="A0A8J5ME54"/>
<dbReference type="PROSITE" id="PS51253">
    <property type="entry name" value="HTH_CENPB"/>
    <property type="match status" value="1"/>
</dbReference>
<name>A0A8J5ME54_9STRA</name>
<feature type="region of interest" description="Disordered" evidence="2">
    <location>
        <begin position="1"/>
        <end position="31"/>
    </location>
</feature>
<dbReference type="EMBL" id="JAENGY010001288">
    <property type="protein sequence ID" value="KAG6950556.1"/>
    <property type="molecule type" value="Genomic_DNA"/>
</dbReference>
<dbReference type="Proteomes" id="UP000709295">
    <property type="component" value="Unassembled WGS sequence"/>
</dbReference>
<keyword evidence="5" id="KW-1185">Reference proteome</keyword>
<protein>
    <recommendedName>
        <fullName evidence="3">HTH CENPB-type domain-containing protein</fullName>
    </recommendedName>
</protein>